<evidence type="ECO:0000259" key="1">
    <source>
        <dbReference type="Pfam" id="PF13976"/>
    </source>
</evidence>
<dbReference type="Pfam" id="PF22936">
    <property type="entry name" value="Pol_BBD"/>
    <property type="match status" value="1"/>
</dbReference>
<dbReference type="AlphaFoldDB" id="A0AA38W7P6"/>
<evidence type="ECO:0008006" key="5">
    <source>
        <dbReference type="Google" id="ProtNLM"/>
    </source>
</evidence>
<evidence type="ECO:0000313" key="3">
    <source>
        <dbReference type="EMBL" id="KAJ9538266.1"/>
    </source>
</evidence>
<organism evidence="3 4">
    <name type="scientific">Centaurea solstitialis</name>
    <name type="common">yellow star-thistle</name>
    <dbReference type="NCBI Taxonomy" id="347529"/>
    <lineage>
        <taxon>Eukaryota</taxon>
        <taxon>Viridiplantae</taxon>
        <taxon>Streptophyta</taxon>
        <taxon>Embryophyta</taxon>
        <taxon>Tracheophyta</taxon>
        <taxon>Spermatophyta</taxon>
        <taxon>Magnoliopsida</taxon>
        <taxon>eudicotyledons</taxon>
        <taxon>Gunneridae</taxon>
        <taxon>Pentapetalae</taxon>
        <taxon>asterids</taxon>
        <taxon>campanulids</taxon>
        <taxon>Asterales</taxon>
        <taxon>Asteraceae</taxon>
        <taxon>Carduoideae</taxon>
        <taxon>Cardueae</taxon>
        <taxon>Centaureinae</taxon>
        <taxon>Centaurea</taxon>
    </lineage>
</organism>
<proteinExistence type="predicted"/>
<reference evidence="3" key="1">
    <citation type="submission" date="2023-03" db="EMBL/GenBank/DDBJ databases">
        <title>Chromosome-scale reference genome and RAD-based genetic map of yellow starthistle (Centaurea solstitialis) reveal putative structural variation and QTLs associated with invader traits.</title>
        <authorList>
            <person name="Reatini B."/>
            <person name="Cang F.A."/>
            <person name="Jiang Q."/>
            <person name="Mckibben M.T.W."/>
            <person name="Barker M.S."/>
            <person name="Rieseberg L.H."/>
            <person name="Dlugosch K.M."/>
        </authorList>
    </citation>
    <scope>NUCLEOTIDE SEQUENCE</scope>
    <source>
        <strain evidence="3">CAN-66</strain>
        <tissue evidence="3">Leaf</tissue>
    </source>
</reference>
<sequence length="276" mass="31443">MRKKEKGVALLVDEENWVCEEESSDEEDHMVGGPCLMADFEAPDSNNTEDVDFDAEAGLQYNNDAFEVSHVWYIDSGAHRHMTGHRSFLFYFVEKFEGYVKMADSRPKRIEGYGSITNGKYVIKQVRYVRAPASFVIMASGANNSCTELLNTEDESPVLIARRTGNLYTTVFRCIPQTHPQVEDLSHPDNKICLLAKATKADSWLWHQRLCHQNFKDMNKLVFRGLVSGLLETRLSKDTLCSACELGKMKEVPILPSWELTVEVHSTCFTWIYVGR</sequence>
<feature type="domain" description="Retrovirus-related Pol polyprotein from transposon TNT 1-94-like beta-barrel" evidence="2">
    <location>
        <begin position="72"/>
        <end position="130"/>
    </location>
</feature>
<accession>A0AA38W7P6</accession>
<dbReference type="InterPro" id="IPR025724">
    <property type="entry name" value="GAG-pre-integrase_dom"/>
</dbReference>
<evidence type="ECO:0000259" key="2">
    <source>
        <dbReference type="Pfam" id="PF22936"/>
    </source>
</evidence>
<dbReference type="EMBL" id="JARYMX010000008">
    <property type="protein sequence ID" value="KAJ9538266.1"/>
    <property type="molecule type" value="Genomic_DNA"/>
</dbReference>
<feature type="domain" description="GAG-pre-integrase" evidence="1">
    <location>
        <begin position="185"/>
        <end position="249"/>
    </location>
</feature>
<comment type="caution">
    <text evidence="3">The sequence shown here is derived from an EMBL/GenBank/DDBJ whole genome shotgun (WGS) entry which is preliminary data.</text>
</comment>
<name>A0AA38W7P6_9ASTR</name>
<gene>
    <name evidence="3" type="ORF">OSB04_030999</name>
</gene>
<dbReference type="InterPro" id="IPR054722">
    <property type="entry name" value="PolX-like_BBD"/>
</dbReference>
<dbReference type="Proteomes" id="UP001172457">
    <property type="component" value="Chromosome 8"/>
</dbReference>
<keyword evidence="4" id="KW-1185">Reference proteome</keyword>
<evidence type="ECO:0000313" key="4">
    <source>
        <dbReference type="Proteomes" id="UP001172457"/>
    </source>
</evidence>
<dbReference type="Pfam" id="PF13976">
    <property type="entry name" value="gag_pre-integrs"/>
    <property type="match status" value="1"/>
</dbReference>
<protein>
    <recommendedName>
        <fullName evidence="5">GAG-pre-integrase domain-containing protein</fullName>
    </recommendedName>
</protein>